<protein>
    <submittedName>
        <fullName evidence="1">Uncharacterized protein</fullName>
    </submittedName>
</protein>
<name>X1R9H8_9ZZZZ</name>
<gene>
    <name evidence="1" type="ORF">S06H3_52824</name>
</gene>
<evidence type="ECO:0000313" key="1">
    <source>
        <dbReference type="EMBL" id="GAI52249.1"/>
    </source>
</evidence>
<organism evidence="1">
    <name type="scientific">marine sediment metagenome</name>
    <dbReference type="NCBI Taxonomy" id="412755"/>
    <lineage>
        <taxon>unclassified sequences</taxon>
        <taxon>metagenomes</taxon>
        <taxon>ecological metagenomes</taxon>
    </lineage>
</organism>
<reference evidence="1" key="1">
    <citation type="journal article" date="2014" name="Front. Microbiol.">
        <title>High frequency of phylogenetically diverse reductive dehalogenase-homologous genes in deep subseafloor sedimentary metagenomes.</title>
        <authorList>
            <person name="Kawai M."/>
            <person name="Futagami T."/>
            <person name="Toyoda A."/>
            <person name="Takaki Y."/>
            <person name="Nishi S."/>
            <person name="Hori S."/>
            <person name="Arai W."/>
            <person name="Tsubouchi T."/>
            <person name="Morono Y."/>
            <person name="Uchiyama I."/>
            <person name="Ito T."/>
            <person name="Fujiyama A."/>
            <person name="Inagaki F."/>
            <person name="Takami H."/>
        </authorList>
    </citation>
    <scope>NUCLEOTIDE SEQUENCE</scope>
    <source>
        <strain evidence="1">Expedition CK06-06</strain>
    </source>
</reference>
<dbReference type="AlphaFoldDB" id="X1R9H8"/>
<sequence>SRVKNLCDIDANGIKLRGIGRQKAEQVLNRDRG</sequence>
<feature type="non-terminal residue" evidence="1">
    <location>
        <position position="1"/>
    </location>
</feature>
<proteinExistence type="predicted"/>
<dbReference type="EMBL" id="BARV01033629">
    <property type="protein sequence ID" value="GAI52249.1"/>
    <property type="molecule type" value="Genomic_DNA"/>
</dbReference>
<comment type="caution">
    <text evidence="1">The sequence shown here is derived from an EMBL/GenBank/DDBJ whole genome shotgun (WGS) entry which is preliminary data.</text>
</comment>
<accession>X1R9H8</accession>